<protein>
    <recommendedName>
        <fullName evidence="1">DUF4283 domain-containing protein</fullName>
    </recommendedName>
</protein>
<reference evidence="2 3" key="1">
    <citation type="submission" date="2017-11" db="EMBL/GenBank/DDBJ databases">
        <title>De-novo sequencing of pomegranate (Punica granatum L.) genome.</title>
        <authorList>
            <person name="Akparov Z."/>
            <person name="Amiraslanov A."/>
            <person name="Hajiyeva S."/>
            <person name="Abbasov M."/>
            <person name="Kaur K."/>
            <person name="Hamwieh A."/>
            <person name="Solovyev V."/>
            <person name="Salamov A."/>
            <person name="Braich B."/>
            <person name="Kosarev P."/>
            <person name="Mahmoud A."/>
            <person name="Hajiyev E."/>
            <person name="Babayeva S."/>
            <person name="Izzatullayeva V."/>
            <person name="Mammadov A."/>
            <person name="Mammadov A."/>
            <person name="Sharifova S."/>
            <person name="Ojaghi J."/>
            <person name="Eynullazada K."/>
            <person name="Bayramov B."/>
            <person name="Abdulazimova A."/>
            <person name="Shahmuradov I."/>
        </authorList>
    </citation>
    <scope>NUCLEOTIDE SEQUENCE [LARGE SCALE GENOMIC DNA]</scope>
    <source>
        <strain evidence="3">cv. AG2017</strain>
        <tissue evidence="2">Leaf</tissue>
    </source>
</reference>
<name>A0A2I0HLV3_PUNGR</name>
<keyword evidence="3" id="KW-1185">Reference proteome</keyword>
<evidence type="ECO:0000313" key="3">
    <source>
        <dbReference type="Proteomes" id="UP000233551"/>
    </source>
</evidence>
<dbReference type="InterPro" id="IPR025558">
    <property type="entry name" value="DUF4283"/>
</dbReference>
<organism evidence="2 3">
    <name type="scientific">Punica granatum</name>
    <name type="common">Pomegranate</name>
    <dbReference type="NCBI Taxonomy" id="22663"/>
    <lineage>
        <taxon>Eukaryota</taxon>
        <taxon>Viridiplantae</taxon>
        <taxon>Streptophyta</taxon>
        <taxon>Embryophyta</taxon>
        <taxon>Tracheophyta</taxon>
        <taxon>Spermatophyta</taxon>
        <taxon>Magnoliopsida</taxon>
        <taxon>eudicotyledons</taxon>
        <taxon>Gunneridae</taxon>
        <taxon>Pentapetalae</taxon>
        <taxon>rosids</taxon>
        <taxon>malvids</taxon>
        <taxon>Myrtales</taxon>
        <taxon>Lythraceae</taxon>
        <taxon>Punica</taxon>
    </lineage>
</organism>
<dbReference type="Proteomes" id="UP000233551">
    <property type="component" value="Unassembled WGS sequence"/>
</dbReference>
<dbReference type="Pfam" id="PF14111">
    <property type="entry name" value="DUF4283"/>
    <property type="match status" value="1"/>
</dbReference>
<dbReference type="InterPro" id="IPR040256">
    <property type="entry name" value="At4g02000-like"/>
</dbReference>
<evidence type="ECO:0000259" key="1">
    <source>
        <dbReference type="Pfam" id="PF14111"/>
    </source>
</evidence>
<dbReference type="PANTHER" id="PTHR31286">
    <property type="entry name" value="GLYCINE-RICH CELL WALL STRUCTURAL PROTEIN 1.8-LIKE"/>
    <property type="match status" value="1"/>
</dbReference>
<dbReference type="EMBL" id="PGOL01007418">
    <property type="protein sequence ID" value="PKI32709.1"/>
    <property type="molecule type" value="Genomic_DNA"/>
</dbReference>
<gene>
    <name evidence="2" type="ORF">CRG98_046883</name>
</gene>
<proteinExistence type="predicted"/>
<dbReference type="STRING" id="22663.A0A2I0HLV3"/>
<accession>A0A2I0HLV3</accession>
<dbReference type="PANTHER" id="PTHR31286:SF165">
    <property type="entry name" value="DUF4283 DOMAIN-CONTAINING PROTEIN"/>
    <property type="match status" value="1"/>
</dbReference>
<dbReference type="AlphaFoldDB" id="A0A2I0HLV3"/>
<sequence length="235" mass="26685">MGKAPEFGKVASVANGLWGKQGRVTVSTMGSLFVFQFLNEEVMTWVLESGPWHVERKYLVLQKWSPQFTEEVLNMRKMPIWVQLRKIPLQYFHPKGISYLVSAIGKPLYMDRATALRSRLDYAKVCIEVEVEKEIPEFLTVDLGDNYTVNVLVDVPWLPEKCDRCKAFGHRCNNAAERPLEAGLMTPNALESTESAETSSPQDSLLSPNLMRGAVLQWNPLHTLHTWLPRSPLSL</sequence>
<feature type="domain" description="DUF4283" evidence="1">
    <location>
        <begin position="2"/>
        <end position="69"/>
    </location>
</feature>
<evidence type="ECO:0000313" key="2">
    <source>
        <dbReference type="EMBL" id="PKI32709.1"/>
    </source>
</evidence>
<comment type="caution">
    <text evidence="2">The sequence shown here is derived from an EMBL/GenBank/DDBJ whole genome shotgun (WGS) entry which is preliminary data.</text>
</comment>